<dbReference type="Gene3D" id="3.30.450.20">
    <property type="entry name" value="PAS domain"/>
    <property type="match status" value="2"/>
</dbReference>
<proteinExistence type="predicted"/>
<feature type="domain" description="PAC" evidence="13">
    <location>
        <begin position="364"/>
        <end position="416"/>
    </location>
</feature>
<dbReference type="AlphaFoldDB" id="A0A6M5YR74"/>
<feature type="domain" description="PAS" evidence="12">
    <location>
        <begin position="165"/>
        <end position="221"/>
    </location>
</feature>
<dbReference type="SUPFAM" id="SSF47384">
    <property type="entry name" value="Homodimeric domain of signal transducing histidine kinase"/>
    <property type="match status" value="1"/>
</dbReference>
<dbReference type="InterPro" id="IPR003661">
    <property type="entry name" value="HisK_dim/P_dom"/>
</dbReference>
<dbReference type="GO" id="GO:0005524">
    <property type="term" value="F:ATP binding"/>
    <property type="evidence" value="ECO:0007669"/>
    <property type="project" value="UniProtKB-KW"/>
</dbReference>
<gene>
    <name evidence="14" type="ORF">FTUN_3484</name>
</gene>
<dbReference type="EMBL" id="CP053452">
    <property type="protein sequence ID" value="QJW95930.1"/>
    <property type="molecule type" value="Genomic_DNA"/>
</dbReference>
<dbReference type="Proteomes" id="UP000503447">
    <property type="component" value="Chromosome"/>
</dbReference>
<name>A0A6M5YR74_9BACT</name>
<dbReference type="InterPro" id="IPR035965">
    <property type="entry name" value="PAS-like_dom_sf"/>
</dbReference>
<keyword evidence="4" id="KW-0808">Transferase</keyword>
<dbReference type="CDD" id="cd00130">
    <property type="entry name" value="PAS"/>
    <property type="match status" value="2"/>
</dbReference>
<dbReference type="PROSITE" id="PS50110">
    <property type="entry name" value="RESPONSE_REGULATORY"/>
    <property type="match status" value="2"/>
</dbReference>
<dbReference type="InterPro" id="IPR005467">
    <property type="entry name" value="His_kinase_dom"/>
</dbReference>
<evidence type="ECO:0000256" key="5">
    <source>
        <dbReference type="ARBA" id="ARBA00022741"/>
    </source>
</evidence>
<dbReference type="FunFam" id="3.30.450.20:FF:000099">
    <property type="entry name" value="Sensory box sensor histidine kinase"/>
    <property type="match status" value="1"/>
</dbReference>
<evidence type="ECO:0000313" key="15">
    <source>
        <dbReference type="Proteomes" id="UP000503447"/>
    </source>
</evidence>
<evidence type="ECO:0000256" key="2">
    <source>
        <dbReference type="ARBA" id="ARBA00012438"/>
    </source>
</evidence>
<dbReference type="InterPro" id="IPR013655">
    <property type="entry name" value="PAS_fold_3"/>
</dbReference>
<comment type="catalytic activity">
    <reaction evidence="1">
        <text>ATP + protein L-histidine = ADP + protein N-phospho-L-histidine.</text>
        <dbReference type="EC" id="2.7.13.3"/>
    </reaction>
</comment>
<evidence type="ECO:0000259" key="12">
    <source>
        <dbReference type="PROSITE" id="PS50112"/>
    </source>
</evidence>
<dbReference type="Pfam" id="PF00072">
    <property type="entry name" value="Response_reg"/>
    <property type="match status" value="1"/>
</dbReference>
<evidence type="ECO:0000259" key="10">
    <source>
        <dbReference type="PROSITE" id="PS50109"/>
    </source>
</evidence>
<dbReference type="InterPro" id="IPR004358">
    <property type="entry name" value="Sig_transdc_His_kin-like_C"/>
</dbReference>
<dbReference type="SUPFAM" id="SSF55785">
    <property type="entry name" value="PYP-like sensor domain (PAS domain)"/>
    <property type="match status" value="2"/>
</dbReference>
<keyword evidence="8" id="KW-0902">Two-component regulatory system</keyword>
<sequence>MSHDRALPNPEALALQSTATADNRHPPTADGRPLGLLLVKDSADDTELLLLALGRGGLDPAYERVESADGLRGALAARPWDAVISDYDLCGFGAPAALAIVRAADPDLPFIVVSGAVGEDAAVEMMRASANDYILKRDLTRLAPTVEREVREAGNRRARRAADRAAAHLAAVVESSDDAIVSKTLAGVINSWNRAAERLYGWTAAEAVGRNVSFLIPPDKSAEWARNMGRLQADEPVGYFETVRLHRDGHRIDVALTMSAIRGPDGRMVGLSKTARDIRDRKRAEEALRAMAERYQTLVAATAEIVWDSPPSGAFDSDQPGWTTFTGQTRDQHQGMGWLDVVHPDDREKSGRAWAAAVAGRSVYRVEHRLRRADGAYRHMSVRAIPILSAGGDLKGWVGVHTDVTERKALEEQLRQVQKMEAVGQLAGGVAHDFNNLLTIINGYSYLLLQNLPATDPSRELIAEIFKAGERSAGLTRQLLAFSRQQVLAPRVLELNDVVTDTGSMLRRLIGEGVRLTVVPAAGLWPVRADPGQIEQVLMNLAVNARDAMPQGGKLTIETRNVELDEAYARSHPDARPGPHVLVAVSDTGTGMPPEVLRRVFEPFFTTKGVGKGTGLGLATVHGIVKQSGGHIAVYSEAGVGTTFKVYLPRTDPPPGGSKIVRAPAVAAQGTETILVVEDEDGVRALTCHVLVGCGYLVLEAGDAVEAARVATGHSGPIHLLITDVVLPGAGGRAAAEVIATGHPEVQVLFVSGYTDDAVIRHGVLAEGVNFLQKPFSPAALSFKVREVLDRR</sequence>
<dbReference type="Gene3D" id="3.30.565.10">
    <property type="entry name" value="Histidine kinase-like ATPase, C-terminal domain"/>
    <property type="match status" value="1"/>
</dbReference>
<dbReference type="PROSITE" id="PS50113">
    <property type="entry name" value="PAC"/>
    <property type="match status" value="2"/>
</dbReference>
<dbReference type="SMART" id="SM00091">
    <property type="entry name" value="PAS"/>
    <property type="match status" value="2"/>
</dbReference>
<dbReference type="SMART" id="SM00448">
    <property type="entry name" value="REC"/>
    <property type="match status" value="2"/>
</dbReference>
<dbReference type="SUPFAM" id="SSF55874">
    <property type="entry name" value="ATPase domain of HSP90 chaperone/DNA topoisomerase II/histidine kinase"/>
    <property type="match status" value="1"/>
</dbReference>
<dbReference type="EC" id="2.7.13.3" evidence="2"/>
<evidence type="ECO:0000259" key="13">
    <source>
        <dbReference type="PROSITE" id="PS50113"/>
    </source>
</evidence>
<evidence type="ECO:0000313" key="14">
    <source>
        <dbReference type="EMBL" id="QJW95930.1"/>
    </source>
</evidence>
<feature type="domain" description="PAC" evidence="13">
    <location>
        <begin position="238"/>
        <end position="290"/>
    </location>
</feature>
<dbReference type="Gene3D" id="3.40.50.2300">
    <property type="match status" value="2"/>
</dbReference>
<keyword evidence="6 14" id="KW-0418">Kinase</keyword>
<dbReference type="InterPro" id="IPR003594">
    <property type="entry name" value="HATPase_dom"/>
</dbReference>
<organism evidence="14 15">
    <name type="scientific">Frigoriglobus tundricola</name>
    <dbReference type="NCBI Taxonomy" id="2774151"/>
    <lineage>
        <taxon>Bacteria</taxon>
        <taxon>Pseudomonadati</taxon>
        <taxon>Planctomycetota</taxon>
        <taxon>Planctomycetia</taxon>
        <taxon>Gemmatales</taxon>
        <taxon>Gemmataceae</taxon>
        <taxon>Frigoriglobus</taxon>
    </lineage>
</organism>
<feature type="domain" description="Response regulatory" evidence="11">
    <location>
        <begin position="673"/>
        <end position="789"/>
    </location>
</feature>
<dbReference type="Gene3D" id="1.10.287.130">
    <property type="match status" value="1"/>
</dbReference>
<evidence type="ECO:0000256" key="9">
    <source>
        <dbReference type="PROSITE-ProRule" id="PRU00169"/>
    </source>
</evidence>
<evidence type="ECO:0000256" key="4">
    <source>
        <dbReference type="ARBA" id="ARBA00022679"/>
    </source>
</evidence>
<dbReference type="Pfam" id="PF08447">
    <property type="entry name" value="PAS_3"/>
    <property type="match status" value="1"/>
</dbReference>
<keyword evidence="7" id="KW-0067">ATP-binding</keyword>
<dbReference type="SUPFAM" id="SSF52172">
    <property type="entry name" value="CheY-like"/>
    <property type="match status" value="2"/>
</dbReference>
<evidence type="ECO:0000256" key="8">
    <source>
        <dbReference type="ARBA" id="ARBA00023012"/>
    </source>
</evidence>
<dbReference type="PANTHER" id="PTHR43065:SF46">
    <property type="entry name" value="C4-DICARBOXYLATE TRANSPORT SENSOR PROTEIN DCTB"/>
    <property type="match status" value="1"/>
</dbReference>
<feature type="modified residue" description="4-aspartylphosphate" evidence="9">
    <location>
        <position position="86"/>
    </location>
</feature>
<dbReference type="InterPro" id="IPR011006">
    <property type="entry name" value="CheY-like_superfamily"/>
</dbReference>
<feature type="domain" description="Histidine kinase" evidence="10">
    <location>
        <begin position="429"/>
        <end position="652"/>
    </location>
</feature>
<dbReference type="PROSITE" id="PS50112">
    <property type="entry name" value="PAS"/>
    <property type="match status" value="1"/>
</dbReference>
<evidence type="ECO:0000259" key="11">
    <source>
        <dbReference type="PROSITE" id="PS50110"/>
    </source>
</evidence>
<keyword evidence="5" id="KW-0547">Nucleotide-binding</keyword>
<evidence type="ECO:0000256" key="7">
    <source>
        <dbReference type="ARBA" id="ARBA00022840"/>
    </source>
</evidence>
<dbReference type="SMART" id="SM00387">
    <property type="entry name" value="HATPase_c"/>
    <property type="match status" value="1"/>
</dbReference>
<dbReference type="GO" id="GO:0000155">
    <property type="term" value="F:phosphorelay sensor kinase activity"/>
    <property type="evidence" value="ECO:0007669"/>
    <property type="project" value="InterPro"/>
</dbReference>
<dbReference type="PROSITE" id="PS50109">
    <property type="entry name" value="HIS_KIN"/>
    <property type="match status" value="1"/>
</dbReference>
<dbReference type="Pfam" id="PF02518">
    <property type="entry name" value="HATPase_c"/>
    <property type="match status" value="1"/>
</dbReference>
<dbReference type="CDD" id="cd00156">
    <property type="entry name" value="REC"/>
    <property type="match status" value="1"/>
</dbReference>
<feature type="domain" description="Response regulatory" evidence="11">
    <location>
        <begin position="35"/>
        <end position="151"/>
    </location>
</feature>
<dbReference type="InterPro" id="IPR001789">
    <property type="entry name" value="Sig_transdc_resp-reg_receiver"/>
</dbReference>
<dbReference type="InterPro" id="IPR001610">
    <property type="entry name" value="PAC"/>
</dbReference>
<keyword evidence="3 9" id="KW-0597">Phosphoprotein</keyword>
<dbReference type="CDD" id="cd00082">
    <property type="entry name" value="HisKA"/>
    <property type="match status" value="1"/>
</dbReference>
<dbReference type="Pfam" id="PF00989">
    <property type="entry name" value="PAS"/>
    <property type="match status" value="1"/>
</dbReference>
<dbReference type="InterPro" id="IPR000014">
    <property type="entry name" value="PAS"/>
</dbReference>
<dbReference type="InterPro" id="IPR000700">
    <property type="entry name" value="PAS-assoc_C"/>
</dbReference>
<dbReference type="RefSeq" id="WP_171471601.1">
    <property type="nucleotide sequence ID" value="NZ_CP053452.2"/>
</dbReference>
<dbReference type="PRINTS" id="PR00344">
    <property type="entry name" value="BCTRLSENSOR"/>
</dbReference>
<dbReference type="InterPro" id="IPR036097">
    <property type="entry name" value="HisK_dim/P_sf"/>
</dbReference>
<evidence type="ECO:0000256" key="3">
    <source>
        <dbReference type="ARBA" id="ARBA00022553"/>
    </source>
</evidence>
<dbReference type="KEGG" id="ftj:FTUN_3484"/>
<dbReference type="GO" id="GO:0006355">
    <property type="term" value="P:regulation of DNA-templated transcription"/>
    <property type="evidence" value="ECO:0007669"/>
    <property type="project" value="InterPro"/>
</dbReference>
<evidence type="ECO:0000256" key="1">
    <source>
        <dbReference type="ARBA" id="ARBA00000085"/>
    </source>
</evidence>
<dbReference type="NCBIfam" id="TIGR00229">
    <property type="entry name" value="sensory_box"/>
    <property type="match status" value="2"/>
</dbReference>
<dbReference type="SMART" id="SM00388">
    <property type="entry name" value="HisKA"/>
    <property type="match status" value="1"/>
</dbReference>
<evidence type="ECO:0000256" key="6">
    <source>
        <dbReference type="ARBA" id="ARBA00022777"/>
    </source>
</evidence>
<accession>A0A6M5YR74</accession>
<dbReference type="InterPro" id="IPR036890">
    <property type="entry name" value="HATPase_C_sf"/>
</dbReference>
<dbReference type="SMART" id="SM00086">
    <property type="entry name" value="PAC"/>
    <property type="match status" value="2"/>
</dbReference>
<feature type="modified residue" description="4-aspartylphosphate" evidence="9">
    <location>
        <position position="724"/>
    </location>
</feature>
<dbReference type="PANTHER" id="PTHR43065">
    <property type="entry name" value="SENSOR HISTIDINE KINASE"/>
    <property type="match status" value="1"/>
</dbReference>
<dbReference type="Pfam" id="PF00512">
    <property type="entry name" value="HisKA"/>
    <property type="match status" value="1"/>
</dbReference>
<reference evidence="15" key="1">
    <citation type="submission" date="2020-05" db="EMBL/GenBank/DDBJ databases">
        <title>Frigoriglobus tundricola gen. nov., sp. nov., a psychrotolerant cellulolytic planctomycete of the family Gemmataceae with two divergent copies of 16S rRNA gene.</title>
        <authorList>
            <person name="Kulichevskaya I.S."/>
            <person name="Ivanova A.A."/>
            <person name="Naumoff D.G."/>
            <person name="Beletsky A.V."/>
            <person name="Rijpstra W.I.C."/>
            <person name="Sinninghe Damste J.S."/>
            <person name="Mardanov A.V."/>
            <person name="Ravin N.V."/>
            <person name="Dedysh S.N."/>
        </authorList>
    </citation>
    <scope>NUCLEOTIDE SEQUENCE [LARGE SCALE GENOMIC DNA]</scope>
    <source>
        <strain evidence="15">PL17</strain>
    </source>
</reference>
<keyword evidence="15" id="KW-1185">Reference proteome</keyword>
<dbReference type="InterPro" id="IPR013767">
    <property type="entry name" value="PAS_fold"/>
</dbReference>
<protein>
    <recommendedName>
        <fullName evidence="2">histidine kinase</fullName>
        <ecNumber evidence="2">2.7.13.3</ecNumber>
    </recommendedName>
</protein>